<organism evidence="2 3">
    <name type="scientific">Lasiosphaeris hirsuta</name>
    <dbReference type="NCBI Taxonomy" id="260670"/>
    <lineage>
        <taxon>Eukaryota</taxon>
        <taxon>Fungi</taxon>
        <taxon>Dikarya</taxon>
        <taxon>Ascomycota</taxon>
        <taxon>Pezizomycotina</taxon>
        <taxon>Sordariomycetes</taxon>
        <taxon>Sordariomycetidae</taxon>
        <taxon>Sordariales</taxon>
        <taxon>Lasiosphaeriaceae</taxon>
        <taxon>Lasiosphaeris</taxon>
    </lineage>
</organism>
<dbReference type="PANTHER" id="PTHR24127:SF1">
    <property type="entry name" value="ANKYRIN REPEAT AND EF-HAND DOMAIN-CONTAINING PROTEIN 1"/>
    <property type="match status" value="1"/>
</dbReference>
<keyword evidence="1" id="KW-0040">ANK repeat</keyword>
<dbReference type="PROSITE" id="PS50088">
    <property type="entry name" value="ANK_REPEAT"/>
    <property type="match status" value="1"/>
</dbReference>
<accession>A0AA40AGM9</accession>
<dbReference type="Gene3D" id="1.25.40.20">
    <property type="entry name" value="Ankyrin repeat-containing domain"/>
    <property type="match status" value="1"/>
</dbReference>
<comment type="caution">
    <text evidence="2">The sequence shown here is derived from an EMBL/GenBank/DDBJ whole genome shotgun (WGS) entry which is preliminary data.</text>
</comment>
<proteinExistence type="predicted"/>
<evidence type="ECO:0000256" key="1">
    <source>
        <dbReference type="PROSITE-ProRule" id="PRU00023"/>
    </source>
</evidence>
<dbReference type="InterPro" id="IPR052801">
    <property type="entry name" value="Ankyrin-EF-hand"/>
</dbReference>
<sequence length="140" mass="15014">MVQNILYTGVDINTPAIPPLESTERWPPLTYAAHQGLAGIVKILVASGADVNALHRWHHEFWTTALGVAVAEEQVETARFLVTKIGAVHDQIGVDGYVGLLSIACVVGNPELVALLLDAKPGCHLRRCCPPGTEVWTSKG</sequence>
<gene>
    <name evidence="2" type="ORF">B0H67DRAFT_241966</name>
</gene>
<dbReference type="InterPro" id="IPR036770">
    <property type="entry name" value="Ankyrin_rpt-contain_sf"/>
</dbReference>
<evidence type="ECO:0008006" key="4">
    <source>
        <dbReference type="Google" id="ProtNLM"/>
    </source>
</evidence>
<keyword evidence="3" id="KW-1185">Reference proteome</keyword>
<dbReference type="InterPro" id="IPR002110">
    <property type="entry name" value="Ankyrin_rpt"/>
</dbReference>
<dbReference type="PANTHER" id="PTHR24127">
    <property type="entry name" value="ANKYRIN REPEAT AND EF-HAND DOMAIN-CONTAINING PROTEIN 1"/>
    <property type="match status" value="1"/>
</dbReference>
<reference evidence="2" key="1">
    <citation type="submission" date="2023-06" db="EMBL/GenBank/DDBJ databases">
        <title>Genome-scale phylogeny and comparative genomics of the fungal order Sordariales.</title>
        <authorList>
            <consortium name="Lawrence Berkeley National Laboratory"/>
            <person name="Hensen N."/>
            <person name="Bonometti L."/>
            <person name="Westerberg I."/>
            <person name="Brannstrom I.O."/>
            <person name="Guillou S."/>
            <person name="Cros-Aarteil S."/>
            <person name="Calhoun S."/>
            <person name="Haridas S."/>
            <person name="Kuo A."/>
            <person name="Mondo S."/>
            <person name="Pangilinan J."/>
            <person name="Riley R."/>
            <person name="Labutti K."/>
            <person name="Andreopoulos B."/>
            <person name="Lipzen A."/>
            <person name="Chen C."/>
            <person name="Yanf M."/>
            <person name="Daum C."/>
            <person name="Ng V."/>
            <person name="Clum A."/>
            <person name="Steindorff A."/>
            <person name="Ohm R."/>
            <person name="Martin F."/>
            <person name="Silar P."/>
            <person name="Natvig D."/>
            <person name="Lalanne C."/>
            <person name="Gautier V."/>
            <person name="Ament-Velasquez S.L."/>
            <person name="Kruys A."/>
            <person name="Hutchinson M.I."/>
            <person name="Powell A.J."/>
            <person name="Barry K."/>
            <person name="Miller A.N."/>
            <person name="Grigoriev I.V."/>
            <person name="Debuchy R."/>
            <person name="Gladieux P."/>
            <person name="Thoren M.H."/>
            <person name="Johannesson H."/>
        </authorList>
    </citation>
    <scope>NUCLEOTIDE SEQUENCE</scope>
    <source>
        <strain evidence="2">SMH4607-1</strain>
    </source>
</reference>
<evidence type="ECO:0000313" key="3">
    <source>
        <dbReference type="Proteomes" id="UP001172102"/>
    </source>
</evidence>
<name>A0AA40AGM9_9PEZI</name>
<dbReference type="Pfam" id="PF12796">
    <property type="entry name" value="Ank_2"/>
    <property type="match status" value="1"/>
</dbReference>
<dbReference type="Proteomes" id="UP001172102">
    <property type="component" value="Unassembled WGS sequence"/>
</dbReference>
<dbReference type="EMBL" id="JAUKUA010000004">
    <property type="protein sequence ID" value="KAK0715500.1"/>
    <property type="molecule type" value="Genomic_DNA"/>
</dbReference>
<dbReference type="AlphaFoldDB" id="A0AA40AGM9"/>
<evidence type="ECO:0000313" key="2">
    <source>
        <dbReference type="EMBL" id="KAK0715500.1"/>
    </source>
</evidence>
<feature type="repeat" description="ANK" evidence="1">
    <location>
        <begin position="24"/>
        <end position="56"/>
    </location>
</feature>
<protein>
    <recommendedName>
        <fullName evidence="4">Ankyrin repeat protein</fullName>
    </recommendedName>
</protein>
<dbReference type="PROSITE" id="PS50297">
    <property type="entry name" value="ANK_REP_REGION"/>
    <property type="match status" value="1"/>
</dbReference>
<dbReference type="SMART" id="SM00248">
    <property type="entry name" value="ANK"/>
    <property type="match status" value="3"/>
</dbReference>
<dbReference type="SUPFAM" id="SSF48403">
    <property type="entry name" value="Ankyrin repeat"/>
    <property type="match status" value="1"/>
</dbReference>